<sequence>MAAVSVQVVLKRGELIVGERPGKISIGSDQRRRLLVQPVELGEMADIQLLGLTGTPVVAVLENPP</sequence>
<reference evidence="1 2" key="1">
    <citation type="submission" date="2020-08" db="EMBL/GenBank/DDBJ databases">
        <title>A Genomic Blueprint of the Chicken Gut Microbiome.</title>
        <authorList>
            <person name="Gilroy R."/>
            <person name="Ravi A."/>
            <person name="Getino M."/>
            <person name="Pursley I."/>
            <person name="Horton D.L."/>
            <person name="Alikhan N.-F."/>
            <person name="Baker D."/>
            <person name="Gharbi K."/>
            <person name="Hall N."/>
            <person name="Watson M."/>
            <person name="Adriaenssens E.M."/>
            <person name="Foster-Nyarko E."/>
            <person name="Jarju S."/>
            <person name="Secka A."/>
            <person name="Antonio M."/>
            <person name="Oren A."/>
            <person name="Chaudhuri R."/>
            <person name="La Ragione R.M."/>
            <person name="Hildebrand F."/>
            <person name="Pallen M.J."/>
        </authorList>
    </citation>
    <scope>NUCLEOTIDE SEQUENCE [LARGE SCALE GENOMIC DNA]</scope>
    <source>
        <strain evidence="1 2">Sa5BUN4</strain>
    </source>
</reference>
<proteinExistence type="predicted"/>
<dbReference type="RefSeq" id="WP_191769036.1">
    <property type="nucleotide sequence ID" value="NZ_JACSQS010000002.1"/>
</dbReference>
<evidence type="ECO:0000313" key="1">
    <source>
        <dbReference type="EMBL" id="MBD7953232.1"/>
    </source>
</evidence>
<dbReference type="AlphaFoldDB" id="A0A8X8FUR1"/>
<protein>
    <submittedName>
        <fullName evidence="1">Uncharacterized protein</fullName>
    </submittedName>
</protein>
<accession>A0A8X8FUR1</accession>
<comment type="caution">
    <text evidence="1">The sequence shown here is derived from an EMBL/GenBank/DDBJ whole genome shotgun (WGS) entry which is preliminary data.</text>
</comment>
<evidence type="ECO:0000313" key="2">
    <source>
        <dbReference type="Proteomes" id="UP000636938"/>
    </source>
</evidence>
<dbReference type="EMBL" id="JACSQS010000002">
    <property type="protein sequence ID" value="MBD7953232.1"/>
    <property type="molecule type" value="Genomic_DNA"/>
</dbReference>
<organism evidence="1 2">
    <name type="scientific">Stenotrophomonas lacuserhaii</name>
    <dbReference type="NCBI Taxonomy" id="2760084"/>
    <lineage>
        <taxon>Bacteria</taxon>
        <taxon>Pseudomonadati</taxon>
        <taxon>Pseudomonadota</taxon>
        <taxon>Gammaproteobacteria</taxon>
        <taxon>Lysobacterales</taxon>
        <taxon>Lysobacteraceae</taxon>
        <taxon>Stenotrophomonas</taxon>
    </lineage>
</organism>
<keyword evidence="2" id="KW-1185">Reference proteome</keyword>
<name>A0A8X8FUR1_9GAMM</name>
<gene>
    <name evidence="1" type="ORF">H9654_03340</name>
</gene>
<dbReference type="Proteomes" id="UP000636938">
    <property type="component" value="Unassembled WGS sequence"/>
</dbReference>